<dbReference type="STRING" id="655355.SAMN05216283_101384"/>
<gene>
    <name evidence="3" type="ORF">SAMN05216283_101384</name>
</gene>
<reference evidence="3 4" key="1">
    <citation type="submission" date="2016-10" db="EMBL/GenBank/DDBJ databases">
        <authorList>
            <person name="de Groot N.N."/>
        </authorList>
    </citation>
    <scope>NUCLEOTIDE SEQUENCE [LARGE SCALE GENOMIC DNA]</scope>
    <source>
        <strain evidence="3 4">CGMCC 1.9156</strain>
    </source>
</reference>
<feature type="transmembrane region" description="Helical" evidence="1">
    <location>
        <begin position="32"/>
        <end position="52"/>
    </location>
</feature>
<proteinExistence type="predicted"/>
<feature type="transmembrane region" description="Helical" evidence="1">
    <location>
        <begin position="142"/>
        <end position="162"/>
    </location>
</feature>
<feature type="transmembrane region" description="Helical" evidence="1">
    <location>
        <begin position="102"/>
        <end position="122"/>
    </location>
</feature>
<evidence type="ECO:0000256" key="1">
    <source>
        <dbReference type="SAM" id="Phobius"/>
    </source>
</evidence>
<dbReference type="EMBL" id="FONW01000001">
    <property type="protein sequence ID" value="SFE54105.1"/>
    <property type="molecule type" value="Genomic_DNA"/>
</dbReference>
<organism evidence="3 4">
    <name type="scientific">Sunxiuqinia elliptica</name>
    <dbReference type="NCBI Taxonomy" id="655355"/>
    <lineage>
        <taxon>Bacteria</taxon>
        <taxon>Pseudomonadati</taxon>
        <taxon>Bacteroidota</taxon>
        <taxon>Bacteroidia</taxon>
        <taxon>Marinilabiliales</taxon>
        <taxon>Prolixibacteraceae</taxon>
        <taxon>Sunxiuqinia</taxon>
    </lineage>
</organism>
<name>A0A1I2BD94_9BACT</name>
<sequence length="294" mass="33146">MSTQSAVKRGKQVVNELLVRPFPQNLLIRKPVWGALLFLVVLFVFIVAYRPLQVHETALLSFQLTVLAYCFLIALAELLVASAIARTNGFSPKGNWTVSSEILAVVLLLLGIGVSVYFAGFIMEPASSRWNWPTFFDSFSRAILIGLVPVLLPSLFNIRYAFAQETFQSYELRDQVKDSQEALIQIESKAKKEHLEFFPHEFLFAESQGNYVVFHLIRPDGPVAISIRNSISDIETQLAAIPHFMRTHRAFVVNLKQITSRKGNALGYRLSLANCTDIVPVSRQNARQFEQAML</sequence>
<accession>A0A1I2BD94</accession>
<dbReference type="GO" id="GO:0003677">
    <property type="term" value="F:DNA binding"/>
    <property type="evidence" value="ECO:0007669"/>
    <property type="project" value="UniProtKB-KW"/>
</dbReference>
<dbReference type="Proteomes" id="UP000198964">
    <property type="component" value="Unassembled WGS sequence"/>
</dbReference>
<dbReference type="RefSeq" id="WP_093918127.1">
    <property type="nucleotide sequence ID" value="NZ_FONW01000001.1"/>
</dbReference>
<keyword evidence="1" id="KW-0472">Membrane</keyword>
<dbReference type="InterPro" id="IPR007492">
    <property type="entry name" value="LytTR_DNA-bd_dom"/>
</dbReference>
<evidence type="ECO:0000313" key="3">
    <source>
        <dbReference type="EMBL" id="SFE54105.1"/>
    </source>
</evidence>
<keyword evidence="1" id="KW-0812">Transmembrane</keyword>
<dbReference type="Gene3D" id="2.40.50.1020">
    <property type="entry name" value="LytTr DNA-binding domain"/>
    <property type="match status" value="1"/>
</dbReference>
<protein>
    <submittedName>
        <fullName evidence="3">LytTr DNA-binding domain-containing protein</fullName>
    </submittedName>
</protein>
<dbReference type="Pfam" id="PF04397">
    <property type="entry name" value="LytTR"/>
    <property type="match status" value="1"/>
</dbReference>
<dbReference type="PROSITE" id="PS50930">
    <property type="entry name" value="HTH_LYTTR"/>
    <property type="match status" value="1"/>
</dbReference>
<evidence type="ECO:0000313" key="4">
    <source>
        <dbReference type="Proteomes" id="UP000198964"/>
    </source>
</evidence>
<dbReference type="AlphaFoldDB" id="A0A1I2BD94"/>
<feature type="transmembrane region" description="Helical" evidence="1">
    <location>
        <begin position="58"/>
        <end position="81"/>
    </location>
</feature>
<feature type="domain" description="HTH LytTR-type" evidence="2">
    <location>
        <begin position="225"/>
        <end position="294"/>
    </location>
</feature>
<keyword evidence="3" id="KW-0238">DNA-binding</keyword>
<dbReference type="SMART" id="SM00850">
    <property type="entry name" value="LytTR"/>
    <property type="match status" value="1"/>
</dbReference>
<keyword evidence="4" id="KW-1185">Reference proteome</keyword>
<keyword evidence="1" id="KW-1133">Transmembrane helix</keyword>
<evidence type="ECO:0000259" key="2">
    <source>
        <dbReference type="PROSITE" id="PS50930"/>
    </source>
</evidence>